<dbReference type="HAMAP" id="MF_01984">
    <property type="entry name" value="ubiX_pad"/>
    <property type="match status" value="1"/>
</dbReference>
<evidence type="ECO:0000256" key="5">
    <source>
        <dbReference type="ARBA" id="ARBA00050612"/>
    </source>
</evidence>
<dbReference type="FunFam" id="3.40.50.1950:FF:000001">
    <property type="entry name" value="Flavin prenyltransferase UbiX"/>
    <property type="match status" value="1"/>
</dbReference>
<dbReference type="SUPFAM" id="SSF52507">
    <property type="entry name" value="Homo-oligomeric flavin-containing Cys decarboxylases, HFCD"/>
    <property type="match status" value="1"/>
</dbReference>
<feature type="binding site" evidence="7">
    <location>
        <position position="124"/>
    </location>
    <ligand>
        <name>FMN</name>
        <dbReference type="ChEBI" id="CHEBI:58210"/>
    </ligand>
</feature>
<protein>
    <recommendedName>
        <fullName evidence="7">Flavin prenyltransferase UbiX</fullName>
        <ecNumber evidence="7">2.5.1.129</ecNumber>
    </recommendedName>
</protein>
<dbReference type="GO" id="GO:0016831">
    <property type="term" value="F:carboxy-lyase activity"/>
    <property type="evidence" value="ECO:0007669"/>
    <property type="project" value="TreeGrafter"/>
</dbReference>
<gene>
    <name evidence="7" type="primary">ubiX</name>
    <name evidence="9" type="ORF">DI598_07465</name>
</gene>
<accession>A0A2W5H1P2</accession>
<dbReference type="NCBIfam" id="TIGR00421">
    <property type="entry name" value="ubiX_pad"/>
    <property type="match status" value="1"/>
</dbReference>
<dbReference type="Gene3D" id="3.40.50.1950">
    <property type="entry name" value="Flavin prenyltransferase-like"/>
    <property type="match status" value="1"/>
</dbReference>
<feature type="binding site" evidence="7">
    <location>
        <position position="170"/>
    </location>
    <ligand>
        <name>dimethylallyl phosphate</name>
        <dbReference type="ChEBI" id="CHEBI:88052"/>
    </ligand>
</feature>
<feature type="binding site" evidence="7">
    <location>
        <begin position="89"/>
        <end position="92"/>
    </location>
    <ligand>
        <name>FMN</name>
        <dbReference type="ChEBI" id="CHEBI:58210"/>
    </ligand>
</feature>
<evidence type="ECO:0000256" key="6">
    <source>
        <dbReference type="ARBA" id="ARBA00060793"/>
    </source>
</evidence>
<dbReference type="NCBIfam" id="NF004685">
    <property type="entry name" value="PRK06029.1"/>
    <property type="match status" value="1"/>
</dbReference>
<keyword evidence="2 7" id="KW-0285">Flavoprotein</keyword>
<dbReference type="PANTHER" id="PTHR43374">
    <property type="entry name" value="FLAVIN PRENYLTRANSFERASE"/>
    <property type="match status" value="1"/>
</dbReference>
<dbReference type="Pfam" id="PF02441">
    <property type="entry name" value="Flavoprotein"/>
    <property type="match status" value="1"/>
</dbReference>
<evidence type="ECO:0000256" key="3">
    <source>
        <dbReference type="ARBA" id="ARBA00022643"/>
    </source>
</evidence>
<comment type="catalytic activity">
    <reaction evidence="5 7">
        <text>dimethylallyl phosphate + FMNH2 = prenylated FMNH2 + phosphate</text>
        <dbReference type="Rhea" id="RHEA:37743"/>
        <dbReference type="ChEBI" id="CHEBI:43474"/>
        <dbReference type="ChEBI" id="CHEBI:57618"/>
        <dbReference type="ChEBI" id="CHEBI:87467"/>
        <dbReference type="ChEBI" id="CHEBI:88052"/>
        <dbReference type="EC" id="2.5.1.129"/>
    </reaction>
</comment>
<feature type="binding site" evidence="7">
    <location>
        <begin position="12"/>
        <end position="14"/>
    </location>
    <ligand>
        <name>FMN</name>
        <dbReference type="ChEBI" id="CHEBI:58210"/>
    </ligand>
</feature>
<evidence type="ECO:0000313" key="9">
    <source>
        <dbReference type="EMBL" id="PZP49572.1"/>
    </source>
</evidence>
<feature type="domain" description="Flavoprotein" evidence="8">
    <location>
        <begin position="4"/>
        <end position="170"/>
    </location>
</feature>
<dbReference type="InterPro" id="IPR003382">
    <property type="entry name" value="Flavoprotein"/>
</dbReference>
<dbReference type="GO" id="GO:0106141">
    <property type="term" value="F:flavin prenyltransferase activity"/>
    <property type="evidence" value="ECO:0007669"/>
    <property type="project" value="UniProtKB-EC"/>
</dbReference>
<dbReference type="EC" id="2.5.1.129" evidence="7"/>
<dbReference type="Proteomes" id="UP000249645">
    <property type="component" value="Unassembled WGS sequence"/>
</dbReference>
<dbReference type="EMBL" id="QFOI01000105">
    <property type="protein sequence ID" value="PZP49572.1"/>
    <property type="molecule type" value="Genomic_DNA"/>
</dbReference>
<name>A0A2W5H1P2_9SPHI</name>
<keyword evidence="1 7" id="KW-0637">Prenyltransferase</keyword>
<organism evidence="9 10">
    <name type="scientific">Pseudopedobacter saltans</name>
    <dbReference type="NCBI Taxonomy" id="151895"/>
    <lineage>
        <taxon>Bacteria</taxon>
        <taxon>Pseudomonadati</taxon>
        <taxon>Bacteroidota</taxon>
        <taxon>Sphingobacteriia</taxon>
        <taxon>Sphingobacteriales</taxon>
        <taxon>Sphingobacteriaceae</taxon>
        <taxon>Pseudopedobacter</taxon>
    </lineage>
</organism>
<evidence type="ECO:0000256" key="7">
    <source>
        <dbReference type="HAMAP-Rule" id="MF_01984"/>
    </source>
</evidence>
<feature type="binding site" evidence="7">
    <location>
        <position position="154"/>
    </location>
    <ligand>
        <name>dimethylallyl phosphate</name>
        <dbReference type="ChEBI" id="CHEBI:88052"/>
    </ligand>
</feature>
<evidence type="ECO:0000256" key="1">
    <source>
        <dbReference type="ARBA" id="ARBA00022602"/>
    </source>
</evidence>
<feature type="binding site" evidence="7">
    <location>
        <position position="38"/>
    </location>
    <ligand>
        <name>FMN</name>
        <dbReference type="ChEBI" id="CHEBI:58210"/>
    </ligand>
</feature>
<reference evidence="9 10" key="1">
    <citation type="submission" date="2017-11" db="EMBL/GenBank/DDBJ databases">
        <title>Infants hospitalized years apart are colonized by the same room-sourced microbial strains.</title>
        <authorList>
            <person name="Brooks B."/>
            <person name="Olm M.R."/>
            <person name="Firek B.A."/>
            <person name="Baker R."/>
            <person name="Thomas B.C."/>
            <person name="Morowitz M.J."/>
            <person name="Banfield J.F."/>
        </authorList>
    </citation>
    <scope>NUCLEOTIDE SEQUENCE [LARGE SCALE GENOMIC DNA]</scope>
    <source>
        <strain evidence="9">S2_009_000_R2_76</strain>
    </source>
</reference>
<dbReference type="PANTHER" id="PTHR43374:SF1">
    <property type="entry name" value="FLAVIN PRENYLTRANSFERASE PAD1, MITOCHONDRIAL"/>
    <property type="match status" value="1"/>
</dbReference>
<keyword evidence="3 7" id="KW-0288">FMN</keyword>
<evidence type="ECO:0000256" key="2">
    <source>
        <dbReference type="ARBA" id="ARBA00022630"/>
    </source>
</evidence>
<comment type="caution">
    <text evidence="7">Lacks conserved residue(s) required for the propagation of feature annotation.</text>
</comment>
<keyword evidence="4 7" id="KW-0808">Transferase</keyword>
<evidence type="ECO:0000259" key="8">
    <source>
        <dbReference type="Pfam" id="PF02441"/>
    </source>
</evidence>
<comment type="caution">
    <text evidence="9">The sequence shown here is derived from an EMBL/GenBank/DDBJ whole genome shotgun (WGS) entry which is preliminary data.</text>
</comment>
<proteinExistence type="inferred from homology"/>
<dbReference type="InterPro" id="IPR004507">
    <property type="entry name" value="UbiX-like"/>
</dbReference>
<sequence>MERKKIIVGISGATGIQYGIKALELLRKQNIETHLVMSKAAEMVRTYETEIKHDDILQLADVVYPLQDIGAAIASGSFKTSGMLVAPCSIKTMSEIATGVTSTLLSRAADVVLKERRRLILMVRETPFHAGHLKTMLSLTEMGAIIMPPVPGLYMNPQSIDEMITHSVARALDLLDVEVDVPRWNNEHRVE</sequence>
<evidence type="ECO:0000256" key="4">
    <source>
        <dbReference type="ARBA" id="ARBA00022679"/>
    </source>
</evidence>
<comment type="function">
    <text evidence="7">Flavin prenyltransferase that catalyzes the synthesis of the prenylated FMN cofactor (prenyl-FMN) for 4-hydroxy-3-polyprenylbenzoic acid decarboxylase UbiD. The prenyltransferase is metal-independent and links a dimethylallyl moiety from dimethylallyl monophosphate (DMAP) to the flavin N5 and C6 atoms of FMN.</text>
</comment>
<comment type="similarity">
    <text evidence="6 7">Belongs to the UbiX/PAD1 family.</text>
</comment>
<dbReference type="AlphaFoldDB" id="A0A2W5H1P2"/>
<evidence type="ECO:0000313" key="10">
    <source>
        <dbReference type="Proteomes" id="UP000249645"/>
    </source>
</evidence>
<dbReference type="InterPro" id="IPR036551">
    <property type="entry name" value="Flavin_trans-like"/>
</dbReference>